<dbReference type="eggNOG" id="ENOG50334JK">
    <property type="taxonomic scope" value="Bacteria"/>
</dbReference>
<comment type="caution">
    <text evidence="1">The sequence shown here is derived from an EMBL/GenBank/DDBJ whole genome shotgun (WGS) entry which is preliminary data.</text>
</comment>
<dbReference type="RefSeq" id="WP_007649551.1">
    <property type="nucleotide sequence ID" value="NZ_ANLA01000013.1"/>
</dbReference>
<reference evidence="1 3" key="1">
    <citation type="submission" date="2012-12" db="EMBL/GenBank/DDBJ databases">
        <title>Genome assembly of Formosa sp. AK20.</title>
        <authorList>
            <person name="Kumar R."/>
            <person name="Khatri I."/>
            <person name="Vaidya B."/>
            <person name="Subramanian S."/>
            <person name="Pinnaka A."/>
        </authorList>
    </citation>
    <scope>NUCLEOTIDE SEQUENCE [LARGE SCALE GENOMIC DNA]</scope>
    <source>
        <strain evidence="1 3">AK20</strain>
    </source>
</reference>
<dbReference type="PATRIC" id="fig|1137281.3.peg.1642"/>
<gene>
    <name evidence="1" type="ORF">D778_00208</name>
    <name evidence="2" type="ORF">DHV22_03970</name>
</gene>
<dbReference type="Proteomes" id="UP000263268">
    <property type="component" value="Unassembled WGS sequence"/>
</dbReference>
<dbReference type="Proteomes" id="UP000012024">
    <property type="component" value="Unassembled WGS sequence"/>
</dbReference>
<sequence length="119" mass="13244">MKTFLLTLGLGILSGSIHSQSVFAKIEKNRNSNASSLFHELNATKDTLLLKSNTEISHVYSINSKYKRELDVYLSETDLKIPLTNLSQGKHVVVVDQTPKKIIFVIHVFGAYPVASIDN</sequence>
<accession>M7N8R8</accession>
<dbReference type="OrthoDB" id="1429120at2"/>
<evidence type="ECO:0000313" key="2">
    <source>
        <dbReference type="EMBL" id="HCY80808.1"/>
    </source>
</evidence>
<evidence type="ECO:0000313" key="1">
    <source>
        <dbReference type="EMBL" id="EMQ94848.1"/>
    </source>
</evidence>
<protein>
    <submittedName>
        <fullName evidence="1">Uncharacterized protein</fullName>
    </submittedName>
</protein>
<dbReference type="GeneID" id="98641524"/>
<evidence type="ECO:0000313" key="3">
    <source>
        <dbReference type="Proteomes" id="UP000012024"/>
    </source>
</evidence>
<organism evidence="1 3">
    <name type="scientific">Xanthomarina gelatinilytica</name>
    <dbReference type="NCBI Taxonomy" id="1137281"/>
    <lineage>
        <taxon>Bacteria</taxon>
        <taxon>Pseudomonadati</taxon>
        <taxon>Bacteroidota</taxon>
        <taxon>Flavobacteriia</taxon>
        <taxon>Flavobacteriales</taxon>
        <taxon>Flavobacteriaceae</taxon>
        <taxon>Xanthomarina</taxon>
    </lineage>
</organism>
<dbReference type="EMBL" id="ANLA01000013">
    <property type="protein sequence ID" value="EMQ94848.1"/>
    <property type="molecule type" value="Genomic_DNA"/>
</dbReference>
<dbReference type="AlphaFoldDB" id="M7N8R8"/>
<evidence type="ECO:0000313" key="4">
    <source>
        <dbReference type="Proteomes" id="UP000263268"/>
    </source>
</evidence>
<name>M7N8R8_9FLAO</name>
<keyword evidence="3" id="KW-1185">Reference proteome</keyword>
<reference evidence="2 4" key="2">
    <citation type="journal article" date="2018" name="Nat. Biotechnol.">
        <title>A standardized bacterial taxonomy based on genome phylogeny substantially revises the tree of life.</title>
        <authorList>
            <person name="Parks D.H."/>
            <person name="Chuvochina M."/>
            <person name="Waite D.W."/>
            <person name="Rinke C."/>
            <person name="Skarshewski A."/>
            <person name="Chaumeil P.A."/>
            <person name="Hugenholtz P."/>
        </authorList>
    </citation>
    <scope>NUCLEOTIDE SEQUENCE [LARGE SCALE GENOMIC DNA]</scope>
    <source>
        <strain evidence="2">UBA10227</strain>
    </source>
</reference>
<proteinExistence type="predicted"/>
<dbReference type="EMBL" id="DPRK01000063">
    <property type="protein sequence ID" value="HCY80808.1"/>
    <property type="molecule type" value="Genomic_DNA"/>
</dbReference>